<feature type="region of interest" description="Disordered" evidence="1">
    <location>
        <begin position="1"/>
        <end position="20"/>
    </location>
</feature>
<keyword evidence="2" id="KW-0812">Transmembrane</keyword>
<evidence type="ECO:0000313" key="4">
    <source>
        <dbReference type="Proteomes" id="UP000028702"/>
    </source>
</evidence>
<accession>A0A081BCV5</accession>
<reference evidence="3 4" key="1">
    <citation type="submission" date="2014-07" db="EMBL/GenBank/DDBJ databases">
        <title>Tepidicaulis marinum gen. nov., sp. nov., a novel marine bacterium denitrifying nitrate to nitrous oxide strictly under microaerobic conditions.</title>
        <authorList>
            <person name="Takeuchi M."/>
            <person name="Yamagishi T."/>
            <person name="Kamagata Y."/>
            <person name="Oshima K."/>
            <person name="Hattori M."/>
            <person name="Katayama T."/>
            <person name="Hanada S."/>
            <person name="Tamaki H."/>
            <person name="Marumo K."/>
            <person name="Maeda H."/>
            <person name="Nedachi M."/>
            <person name="Iwasaki W."/>
            <person name="Suwa Y."/>
            <person name="Sakata S."/>
        </authorList>
    </citation>
    <scope>NUCLEOTIDE SEQUENCE [LARGE SCALE GENOMIC DNA]</scope>
    <source>
        <strain evidence="3 4">MA2</strain>
    </source>
</reference>
<name>A0A081BCV5_9HYPH</name>
<feature type="transmembrane region" description="Helical" evidence="2">
    <location>
        <begin position="29"/>
        <end position="51"/>
    </location>
</feature>
<comment type="caution">
    <text evidence="3">The sequence shown here is derived from an EMBL/GenBank/DDBJ whole genome shotgun (WGS) entry which is preliminary data.</text>
</comment>
<gene>
    <name evidence="3" type="ORF">M2A_2372</name>
</gene>
<feature type="compositionally biased region" description="Polar residues" evidence="1">
    <location>
        <begin position="1"/>
        <end position="10"/>
    </location>
</feature>
<evidence type="ECO:0000256" key="2">
    <source>
        <dbReference type="SAM" id="Phobius"/>
    </source>
</evidence>
<dbReference type="EMBL" id="BBIO01000012">
    <property type="protein sequence ID" value="GAK45873.1"/>
    <property type="molecule type" value="Genomic_DNA"/>
</dbReference>
<organism evidence="3 4">
    <name type="scientific">Tepidicaulis marinus</name>
    <dbReference type="NCBI Taxonomy" id="1333998"/>
    <lineage>
        <taxon>Bacteria</taxon>
        <taxon>Pseudomonadati</taxon>
        <taxon>Pseudomonadota</taxon>
        <taxon>Alphaproteobacteria</taxon>
        <taxon>Hyphomicrobiales</taxon>
        <taxon>Parvibaculaceae</taxon>
        <taxon>Tepidicaulis</taxon>
    </lineage>
</organism>
<keyword evidence="4" id="KW-1185">Reference proteome</keyword>
<dbReference type="RefSeq" id="WP_156101750.1">
    <property type="nucleotide sequence ID" value="NZ_BBIO01000012.1"/>
</dbReference>
<keyword evidence="2" id="KW-1133">Transmembrane helix</keyword>
<dbReference type="Proteomes" id="UP000028702">
    <property type="component" value="Unassembled WGS sequence"/>
</dbReference>
<evidence type="ECO:0000256" key="1">
    <source>
        <dbReference type="SAM" id="MobiDB-lite"/>
    </source>
</evidence>
<dbReference type="STRING" id="1333998.M2A_2372"/>
<proteinExistence type="predicted"/>
<dbReference type="AlphaFoldDB" id="A0A081BCV5"/>
<keyword evidence="2" id="KW-0472">Membrane</keyword>
<evidence type="ECO:0000313" key="3">
    <source>
        <dbReference type="EMBL" id="GAK45873.1"/>
    </source>
</evidence>
<protein>
    <submittedName>
        <fullName evidence="3">Conserved protein</fullName>
    </submittedName>
</protein>
<sequence>MQNEENTQNAPVKDETDARQAVSGTGARIVLALSLTAAVIVMALLAGTMVFT</sequence>